<reference evidence="3 4" key="1">
    <citation type="submission" date="2019-03" db="EMBL/GenBank/DDBJ databases">
        <title>Sequencing the genomes of 1000 actinobacteria strains.</title>
        <authorList>
            <person name="Klenk H.-P."/>
        </authorList>
    </citation>
    <scope>NUCLEOTIDE SEQUENCE [LARGE SCALE GENOMIC DNA]</scope>
    <source>
        <strain evidence="3 4">DSM 18936</strain>
    </source>
</reference>
<evidence type="ECO:0000256" key="2">
    <source>
        <dbReference type="SAM" id="SignalP"/>
    </source>
</evidence>
<dbReference type="EMBL" id="SOAU01000001">
    <property type="protein sequence ID" value="TDT14837.1"/>
    <property type="molecule type" value="Genomic_DNA"/>
</dbReference>
<feature type="signal peptide" evidence="2">
    <location>
        <begin position="1"/>
        <end position="25"/>
    </location>
</feature>
<dbReference type="RefSeq" id="WP_133867351.1">
    <property type="nucleotide sequence ID" value="NZ_SOAU01000001.1"/>
</dbReference>
<protein>
    <submittedName>
        <fullName evidence="3">Uncharacterized protein</fullName>
    </submittedName>
</protein>
<sequence>MQSNTFASSRLLLAAAGTLVLGACAAETTASDAPASTPAPISTSAPTTPPIATIPPTTVGPSVTVAPTTDPPPVTAPPAELPEATPGPCGAYGPLPALPDSMPTELFDTDGDGEADDEVTAYGAEDGWRVRVVEDGVTSEALALNVTTWGYLADPIPTPDGDQLAVVDNDDHGEVWHFATDDAGCVRPLLDPPHEDGVDDLVAPEPTPEPTVPPAPVDDLAAPEDDMMCGPLPAIPGNAVIGSDLWLDLDGHGVPDDRLVSYSVDGNWFLRGWIGPSESEVAVPAAGVHGVRVLGVADIDHNYGGDEIVAVVGGGAYAMEIGFFTFLEGGCIHRYMAEGGGEYGPTVGASIGNGSGIACVDGRVIETGFQLMDDDTYTVWEATYEPVSVITFGGAPGIEGFEADGLSYDEVAEYATFDCHGLTL</sequence>
<feature type="compositionally biased region" description="Pro residues" evidence="1">
    <location>
        <begin position="69"/>
        <end position="80"/>
    </location>
</feature>
<name>A0A4R7HV38_9ACTN</name>
<feature type="compositionally biased region" description="Low complexity" evidence="1">
    <location>
        <begin position="30"/>
        <end position="46"/>
    </location>
</feature>
<feature type="compositionally biased region" description="Pro residues" evidence="1">
    <location>
        <begin position="205"/>
        <end position="215"/>
    </location>
</feature>
<feature type="chain" id="PRO_5020714149" evidence="2">
    <location>
        <begin position="26"/>
        <end position="424"/>
    </location>
</feature>
<accession>A0A4R7HV38</accession>
<feature type="compositionally biased region" description="Low complexity" evidence="1">
    <location>
        <begin position="54"/>
        <end position="68"/>
    </location>
</feature>
<feature type="region of interest" description="Disordered" evidence="1">
    <location>
        <begin position="193"/>
        <end position="215"/>
    </location>
</feature>
<evidence type="ECO:0000313" key="4">
    <source>
        <dbReference type="Proteomes" id="UP000294558"/>
    </source>
</evidence>
<gene>
    <name evidence="3" type="ORF">BDK89_0395</name>
</gene>
<feature type="region of interest" description="Disordered" evidence="1">
    <location>
        <begin position="30"/>
        <end position="98"/>
    </location>
</feature>
<keyword evidence="2" id="KW-0732">Signal</keyword>
<dbReference type="AlphaFoldDB" id="A0A4R7HV38"/>
<evidence type="ECO:0000256" key="1">
    <source>
        <dbReference type="SAM" id="MobiDB-lite"/>
    </source>
</evidence>
<proteinExistence type="predicted"/>
<dbReference type="Proteomes" id="UP000294558">
    <property type="component" value="Unassembled WGS sequence"/>
</dbReference>
<evidence type="ECO:0000313" key="3">
    <source>
        <dbReference type="EMBL" id="TDT14837.1"/>
    </source>
</evidence>
<organism evidence="3 4">
    <name type="scientific">Ilumatobacter fluminis</name>
    <dbReference type="NCBI Taxonomy" id="467091"/>
    <lineage>
        <taxon>Bacteria</taxon>
        <taxon>Bacillati</taxon>
        <taxon>Actinomycetota</taxon>
        <taxon>Acidimicrobiia</taxon>
        <taxon>Acidimicrobiales</taxon>
        <taxon>Ilumatobacteraceae</taxon>
        <taxon>Ilumatobacter</taxon>
    </lineage>
</organism>
<comment type="caution">
    <text evidence="3">The sequence shown here is derived from an EMBL/GenBank/DDBJ whole genome shotgun (WGS) entry which is preliminary data.</text>
</comment>
<keyword evidence="4" id="KW-1185">Reference proteome</keyword>